<keyword evidence="2" id="KW-1185">Reference proteome</keyword>
<dbReference type="EMBL" id="MCGO01000013">
    <property type="protein sequence ID" value="ORY47620.1"/>
    <property type="molecule type" value="Genomic_DNA"/>
</dbReference>
<reference evidence="1 2" key="1">
    <citation type="submission" date="2016-07" db="EMBL/GenBank/DDBJ databases">
        <title>Pervasive Adenine N6-methylation of Active Genes in Fungi.</title>
        <authorList>
            <consortium name="DOE Joint Genome Institute"/>
            <person name="Mondo S.J."/>
            <person name="Dannebaum R.O."/>
            <person name="Kuo R.C."/>
            <person name="Labutti K."/>
            <person name="Haridas S."/>
            <person name="Kuo A."/>
            <person name="Salamov A."/>
            <person name="Ahrendt S.R."/>
            <person name="Lipzen A."/>
            <person name="Sullivan W."/>
            <person name="Andreopoulos W.B."/>
            <person name="Clum A."/>
            <person name="Lindquist E."/>
            <person name="Daum C."/>
            <person name="Ramamoorthy G.K."/>
            <person name="Gryganskyi A."/>
            <person name="Culley D."/>
            <person name="Magnuson J.K."/>
            <person name="James T.Y."/>
            <person name="O'Malley M.A."/>
            <person name="Stajich J.E."/>
            <person name="Spatafora J.W."/>
            <person name="Visel A."/>
            <person name="Grigoriev I.V."/>
        </authorList>
    </citation>
    <scope>NUCLEOTIDE SEQUENCE [LARGE SCALE GENOMIC DNA]</scope>
    <source>
        <strain evidence="1 2">JEL800</strain>
    </source>
</reference>
<gene>
    <name evidence="1" type="ORF">BCR33DRAFT_714723</name>
</gene>
<sequence length="372" mass="39687">MVQWPDKSFVAVALDNTVWLCPSVSYWFGCSQLPNSGRLKSIDLMSDKNTLIGVGLDNQLYTRSGLLGNWALVPNSGSVVDITVLSNGVLLGTGPDKQLYSKQTINDPWVFQGSCCVSRTAGLRDGSILGIGDDKAIYKMANLGAPWTYVPNSAAVISVTPVADMVQVPVLLGMSRDGTIYGKRAASLSEPWTQLPSGIKAIDIIETSYVYFVILGTDYNMYGCNSLLTSATCSQVKNSGGVKSISYIDSGKTIIGVGLDNQLYTRSGNVQEDSYWSLVPNSGTVVDVTVLGSNIIVGTAPDGNLYTKKDLNSPWVFSPGGCCVTRTTGNGYYGLYGIGTDGAVYAKDTLESNWVLVPNSEYVISVAGSLLY</sequence>
<proteinExistence type="predicted"/>
<organism evidence="1 2">
    <name type="scientific">Rhizoclosmatium globosum</name>
    <dbReference type="NCBI Taxonomy" id="329046"/>
    <lineage>
        <taxon>Eukaryota</taxon>
        <taxon>Fungi</taxon>
        <taxon>Fungi incertae sedis</taxon>
        <taxon>Chytridiomycota</taxon>
        <taxon>Chytridiomycota incertae sedis</taxon>
        <taxon>Chytridiomycetes</taxon>
        <taxon>Chytridiales</taxon>
        <taxon>Chytriomycetaceae</taxon>
        <taxon>Rhizoclosmatium</taxon>
    </lineage>
</organism>
<comment type="caution">
    <text evidence="1">The sequence shown here is derived from an EMBL/GenBank/DDBJ whole genome shotgun (WGS) entry which is preliminary data.</text>
</comment>
<dbReference type="Proteomes" id="UP000193642">
    <property type="component" value="Unassembled WGS sequence"/>
</dbReference>
<evidence type="ECO:0000313" key="2">
    <source>
        <dbReference type="Proteomes" id="UP000193642"/>
    </source>
</evidence>
<accession>A0A1Y2CKU0</accession>
<dbReference type="AlphaFoldDB" id="A0A1Y2CKU0"/>
<protein>
    <submittedName>
        <fullName evidence="1">Uncharacterized protein</fullName>
    </submittedName>
</protein>
<evidence type="ECO:0000313" key="1">
    <source>
        <dbReference type="EMBL" id="ORY47620.1"/>
    </source>
</evidence>
<dbReference type="OrthoDB" id="10058901at2759"/>
<name>A0A1Y2CKU0_9FUNG</name>